<dbReference type="InterPro" id="IPR006740">
    <property type="entry name" value="DUF604"/>
</dbReference>
<protein>
    <submittedName>
        <fullName evidence="3">Uncharacterized protein</fullName>
    </submittedName>
</protein>
<keyword evidence="2" id="KW-1133">Transmembrane helix</keyword>
<feature type="region of interest" description="Disordered" evidence="1">
    <location>
        <begin position="188"/>
        <end position="207"/>
    </location>
</feature>
<accession>A0A8T3A278</accession>
<dbReference type="FunFam" id="3.90.550.50:FF:000006">
    <property type="entry name" value="Fringe-related protein-like"/>
    <property type="match status" value="1"/>
</dbReference>
<proteinExistence type="predicted"/>
<dbReference type="Proteomes" id="UP000829196">
    <property type="component" value="Unassembled WGS sequence"/>
</dbReference>
<feature type="transmembrane region" description="Helical" evidence="2">
    <location>
        <begin position="138"/>
        <end position="160"/>
    </location>
</feature>
<keyword evidence="2" id="KW-0812">Transmembrane</keyword>
<evidence type="ECO:0000256" key="2">
    <source>
        <dbReference type="SAM" id="Phobius"/>
    </source>
</evidence>
<feature type="compositionally biased region" description="Pro residues" evidence="1">
    <location>
        <begin position="196"/>
        <end position="207"/>
    </location>
</feature>
<dbReference type="PANTHER" id="PTHR10811">
    <property type="entry name" value="FRINGE-RELATED"/>
    <property type="match status" value="1"/>
</dbReference>
<dbReference type="Gene3D" id="3.90.550.50">
    <property type="match status" value="1"/>
</dbReference>
<gene>
    <name evidence="3" type="ORF">KFK09_028068</name>
</gene>
<feature type="region of interest" description="Disordered" evidence="1">
    <location>
        <begin position="1"/>
        <end position="31"/>
    </location>
</feature>
<dbReference type="OrthoDB" id="421979at2759"/>
<name>A0A8T3A278_DENNO</name>
<keyword evidence="2" id="KW-0472">Membrane</keyword>
<organism evidence="3 4">
    <name type="scientific">Dendrobium nobile</name>
    <name type="common">Orchid</name>
    <dbReference type="NCBI Taxonomy" id="94219"/>
    <lineage>
        <taxon>Eukaryota</taxon>
        <taxon>Viridiplantae</taxon>
        <taxon>Streptophyta</taxon>
        <taxon>Embryophyta</taxon>
        <taxon>Tracheophyta</taxon>
        <taxon>Spermatophyta</taxon>
        <taxon>Magnoliopsida</taxon>
        <taxon>Liliopsida</taxon>
        <taxon>Asparagales</taxon>
        <taxon>Orchidaceae</taxon>
        <taxon>Epidendroideae</taxon>
        <taxon>Malaxideae</taxon>
        <taxon>Dendrobiinae</taxon>
        <taxon>Dendrobium</taxon>
    </lineage>
</organism>
<sequence>MYKQKKSGRPSNTSSRHLACRRSPPCPPSSQWSAEFQQPVLLKKIGTSINQAQHLLKAGVARHILFLSYYEPIFSAYRHCVSVKNKRRCEEPMPMKGGSCCKEGGSDACVANTKHQQWGNKASSSSPQILRFCSSRSLVCVVIFSGIVFFYMFTFTVSPFSCSNNPIIHSSDSEESSTIIRISTFNSSRSSISSTSPPPTSHPPPPASPATMLRHIVFGIAASKNFWESRKEYIKIWWQPRQMRGFVWLDEPVNEPRSSASSLPIIKISANTSNFPYTHKHGSRSALRISRIVAETVRLNLADVRWFVMGDDDTVFIPDNLIRVLNKLDHRQPYYIGSQSESHLQNIIFSYAMAYGGGGFAISRPLAISLAQMQDRCIHRYPALYGSDDRIQACMAELGVPLTRHPGFHQFDVYGDLLGLLAAHPVAPLVTLHHLDLVDAIFPNSRSRAEAINRLFDGPVRLDSAGVMQQSICYDVKRHWTVSVSWGFVVQVVRGVMSPREMERPARTFLNWYRRADYKAYAFNTRPVARNPCQKPFLYYLSSSSFANFSGMTVTRYSRYMEQPHPICRWKLPDPAVLVNEVVVFKKPDPALWDRAPRRNCCRVISSSKEGNKKAMTLEVGVCRDGEIAGAR</sequence>
<evidence type="ECO:0000313" key="3">
    <source>
        <dbReference type="EMBL" id="KAI0488241.1"/>
    </source>
</evidence>
<dbReference type="AlphaFoldDB" id="A0A8T3A278"/>
<evidence type="ECO:0000313" key="4">
    <source>
        <dbReference type="Proteomes" id="UP000829196"/>
    </source>
</evidence>
<reference evidence="3" key="1">
    <citation type="journal article" date="2022" name="Front. Genet.">
        <title>Chromosome-Scale Assembly of the Dendrobium nobile Genome Provides Insights Into the Molecular Mechanism of the Biosynthesis of the Medicinal Active Ingredient of Dendrobium.</title>
        <authorList>
            <person name="Xu Q."/>
            <person name="Niu S.-C."/>
            <person name="Li K.-L."/>
            <person name="Zheng P.-J."/>
            <person name="Zhang X.-J."/>
            <person name="Jia Y."/>
            <person name="Liu Y."/>
            <person name="Niu Y.-X."/>
            <person name="Yu L.-H."/>
            <person name="Chen D.-F."/>
            <person name="Zhang G.-Q."/>
        </authorList>
    </citation>
    <scope>NUCLEOTIDE SEQUENCE</scope>
    <source>
        <tissue evidence="3">Leaf</tissue>
    </source>
</reference>
<evidence type="ECO:0000256" key="1">
    <source>
        <dbReference type="SAM" id="MobiDB-lite"/>
    </source>
</evidence>
<comment type="caution">
    <text evidence="3">The sequence shown here is derived from an EMBL/GenBank/DDBJ whole genome shotgun (WGS) entry which is preliminary data.</text>
</comment>
<keyword evidence="4" id="KW-1185">Reference proteome</keyword>
<dbReference type="Pfam" id="PF04646">
    <property type="entry name" value="DUF604"/>
    <property type="match status" value="1"/>
</dbReference>
<dbReference type="EMBL" id="JAGYWB010000019">
    <property type="protein sequence ID" value="KAI0488241.1"/>
    <property type="molecule type" value="Genomic_DNA"/>
</dbReference>